<name>A0ABW5FQB5_9PSEU</name>
<evidence type="ECO:0000256" key="1">
    <source>
        <dbReference type="SAM" id="Phobius"/>
    </source>
</evidence>
<feature type="transmembrane region" description="Helical" evidence="1">
    <location>
        <begin position="147"/>
        <end position="165"/>
    </location>
</feature>
<feature type="transmembrane region" description="Helical" evidence="1">
    <location>
        <begin position="50"/>
        <end position="71"/>
    </location>
</feature>
<organism evidence="2 3">
    <name type="scientific">Amycolatopsis pigmentata</name>
    <dbReference type="NCBI Taxonomy" id="450801"/>
    <lineage>
        <taxon>Bacteria</taxon>
        <taxon>Bacillati</taxon>
        <taxon>Actinomycetota</taxon>
        <taxon>Actinomycetes</taxon>
        <taxon>Pseudonocardiales</taxon>
        <taxon>Pseudonocardiaceae</taxon>
        <taxon>Amycolatopsis</taxon>
    </lineage>
</organism>
<dbReference type="Pfam" id="PF04657">
    <property type="entry name" value="DMT_YdcZ"/>
    <property type="match status" value="2"/>
</dbReference>
<dbReference type="InterPro" id="IPR006750">
    <property type="entry name" value="YdcZ"/>
</dbReference>
<keyword evidence="3" id="KW-1185">Reference proteome</keyword>
<proteinExistence type="predicted"/>
<keyword evidence="1" id="KW-1133">Transmembrane helix</keyword>
<dbReference type="PANTHER" id="PTHR34821:SF2">
    <property type="entry name" value="INNER MEMBRANE PROTEIN YDCZ"/>
    <property type="match status" value="1"/>
</dbReference>
<feature type="transmembrane region" description="Helical" evidence="1">
    <location>
        <begin position="297"/>
        <end position="315"/>
    </location>
</feature>
<sequence>MPVIDGKPAGPPRPGPRHLIAVGAALSAGFGLAVQSRLNGELGARLGDGIAASLDTTAMGLTALLVAVPAFPAGRRGLRRARSAVRAGDLRWWHFCGGLGGALLVAGQGISVRELGVAVFTVAVVGGTAAGGIVADWRGLGPGGPRAVTPARFGGALLCVAAVAISGSGRLGAQGALGLVALPVLAGFAVAIQSGLNARVALAAGSPWPATVINFVVAWFALALAAAIEWAVRGFPGWRPDGVSWLYSAGFLGIAVIAVTTAVVRRVGVLVFGLAAVTGQLLGAAAIDLVVPGPRPTGSTMIGIGITIVAVLIAARPPGPRSG</sequence>
<keyword evidence="1" id="KW-0472">Membrane</keyword>
<reference evidence="3" key="1">
    <citation type="journal article" date="2019" name="Int. J. Syst. Evol. Microbiol.">
        <title>The Global Catalogue of Microorganisms (GCM) 10K type strain sequencing project: providing services to taxonomists for standard genome sequencing and annotation.</title>
        <authorList>
            <consortium name="The Broad Institute Genomics Platform"/>
            <consortium name="The Broad Institute Genome Sequencing Center for Infectious Disease"/>
            <person name="Wu L."/>
            <person name="Ma J."/>
        </authorList>
    </citation>
    <scope>NUCLEOTIDE SEQUENCE [LARGE SCALE GENOMIC DNA]</scope>
    <source>
        <strain evidence="3">CGMCC 4.7645</strain>
    </source>
</reference>
<feature type="transmembrane region" description="Helical" evidence="1">
    <location>
        <begin position="271"/>
        <end position="291"/>
    </location>
</feature>
<feature type="transmembrane region" description="Helical" evidence="1">
    <location>
        <begin position="92"/>
        <end position="110"/>
    </location>
</feature>
<feature type="transmembrane region" description="Helical" evidence="1">
    <location>
        <begin position="171"/>
        <end position="192"/>
    </location>
</feature>
<comment type="caution">
    <text evidence="2">The sequence shown here is derived from an EMBL/GenBank/DDBJ whole genome shotgun (WGS) entry which is preliminary data.</text>
</comment>
<dbReference type="RefSeq" id="WP_378262200.1">
    <property type="nucleotide sequence ID" value="NZ_JBHUKR010000004.1"/>
</dbReference>
<dbReference type="Proteomes" id="UP001597417">
    <property type="component" value="Unassembled WGS sequence"/>
</dbReference>
<dbReference type="EMBL" id="JBHUKR010000004">
    <property type="protein sequence ID" value="MFD2415942.1"/>
    <property type="molecule type" value="Genomic_DNA"/>
</dbReference>
<evidence type="ECO:0000313" key="3">
    <source>
        <dbReference type="Proteomes" id="UP001597417"/>
    </source>
</evidence>
<feature type="transmembrane region" description="Helical" evidence="1">
    <location>
        <begin position="212"/>
        <end position="232"/>
    </location>
</feature>
<feature type="transmembrane region" description="Helical" evidence="1">
    <location>
        <begin position="116"/>
        <end position="135"/>
    </location>
</feature>
<feature type="transmembrane region" description="Helical" evidence="1">
    <location>
        <begin position="244"/>
        <end position="264"/>
    </location>
</feature>
<keyword evidence="1" id="KW-0812">Transmembrane</keyword>
<protein>
    <submittedName>
        <fullName evidence="2">DMT family transporter</fullName>
    </submittedName>
</protein>
<gene>
    <name evidence="2" type="ORF">ACFSXZ_06350</name>
</gene>
<dbReference type="PANTHER" id="PTHR34821">
    <property type="entry name" value="INNER MEMBRANE PROTEIN YDCZ"/>
    <property type="match status" value="1"/>
</dbReference>
<accession>A0ABW5FQB5</accession>
<evidence type="ECO:0000313" key="2">
    <source>
        <dbReference type="EMBL" id="MFD2415942.1"/>
    </source>
</evidence>